<feature type="compositionally biased region" description="Basic and acidic residues" evidence="1">
    <location>
        <begin position="225"/>
        <end position="234"/>
    </location>
</feature>
<proteinExistence type="predicted"/>
<keyword evidence="2" id="KW-0812">Transmembrane</keyword>
<dbReference type="RefSeq" id="WP_378129128.1">
    <property type="nucleotide sequence ID" value="NZ_JBHSMI010000003.1"/>
</dbReference>
<accession>A0ABW0HMQ2</accession>
<gene>
    <name evidence="3" type="ORF">ACFPOF_02065</name>
</gene>
<feature type="region of interest" description="Disordered" evidence="1">
    <location>
        <begin position="225"/>
        <end position="250"/>
    </location>
</feature>
<evidence type="ECO:0000256" key="1">
    <source>
        <dbReference type="SAM" id="MobiDB-lite"/>
    </source>
</evidence>
<reference evidence="4" key="1">
    <citation type="journal article" date="2019" name="Int. J. Syst. Evol. Microbiol.">
        <title>The Global Catalogue of Microorganisms (GCM) 10K type strain sequencing project: providing services to taxonomists for standard genome sequencing and annotation.</title>
        <authorList>
            <consortium name="The Broad Institute Genomics Platform"/>
            <consortium name="The Broad Institute Genome Sequencing Center for Infectious Disease"/>
            <person name="Wu L."/>
            <person name="Ma J."/>
        </authorList>
    </citation>
    <scope>NUCLEOTIDE SEQUENCE [LARGE SCALE GENOMIC DNA]</scope>
    <source>
        <strain evidence="4">CGMCC 1.18575</strain>
    </source>
</reference>
<evidence type="ECO:0008006" key="5">
    <source>
        <dbReference type="Google" id="ProtNLM"/>
    </source>
</evidence>
<dbReference type="Proteomes" id="UP001596113">
    <property type="component" value="Unassembled WGS sequence"/>
</dbReference>
<dbReference type="EMBL" id="JBHSMI010000003">
    <property type="protein sequence ID" value="MFC5401506.1"/>
    <property type="molecule type" value="Genomic_DNA"/>
</dbReference>
<keyword evidence="2" id="KW-0472">Membrane</keyword>
<name>A0ABW0HMQ2_9BACL</name>
<comment type="caution">
    <text evidence="3">The sequence shown here is derived from an EMBL/GenBank/DDBJ whole genome shotgun (WGS) entry which is preliminary data.</text>
</comment>
<evidence type="ECO:0000313" key="4">
    <source>
        <dbReference type="Proteomes" id="UP001596113"/>
    </source>
</evidence>
<evidence type="ECO:0000256" key="2">
    <source>
        <dbReference type="SAM" id="Phobius"/>
    </source>
</evidence>
<sequence>MKRSNEGAVTVYFVAATAAFVLLAGLLIDYARITAFRKQAELSVKSGVRSVLAAYDPLLFDRYGMFVRGGDAADELFRRTLNGNVSEDDKGALPYMDLKWTEAGVTESRPLSDHRVFRRQVLEEMKYKAPIDLTIELAGRFKGVAGAMKETAKTVDVLERARKSYERREKAFDNALDVMRKHGKHVAVKAANLKDRVAGVVSGYDDYVVKRTEDEARREALRLKEQRKKQREEAGETDEQFMMDSEEGPRNEAAVAAYESEARELASLLIRYSVTWRDEAASVKDKAYFALSEARQANEELKAIVSLTESVPSVGATNENEDDSVEGETIKEIRQSAKELVLETSFFDAFENEADELLMSGAALSVEMSSLSSLIAAIPGSTGLTASLTGGNGELKSAISAYDHSYGAEGAVWKARDAALEAHRSNDKARKEQEEIAKAKWAGAANFIGTLVGVPGNEVEREKFARADELYRSNLEWNKAEGEMAKVIRSSDPFEGRDDAIRSSEGLFDALGISLVGARDQMFFSEYVMSRFSSYDPSLVKELIKGGDPSLDLHIQEAEYILYGLNHPSGNIAAAYGEIFGLRLAIRTMEGMIESRSLGNPLLVLAAALVYGIVNATLDMSKLVADGKIQLSKYAKTDTYYADYLRLFLLAHGSSSGTTARIIAVMEHASGVDFSGAYTYASGEATASFRLWFYPGLLKKLGRQGQAGGTIKGNRYEATYVADNSYL</sequence>
<evidence type="ECO:0000313" key="3">
    <source>
        <dbReference type="EMBL" id="MFC5401506.1"/>
    </source>
</evidence>
<feature type="transmembrane region" description="Helical" evidence="2">
    <location>
        <begin position="7"/>
        <end position="28"/>
    </location>
</feature>
<keyword evidence="4" id="KW-1185">Reference proteome</keyword>
<organism evidence="3 4">
    <name type="scientific">Cohnella soli</name>
    <dbReference type="NCBI Taxonomy" id="425005"/>
    <lineage>
        <taxon>Bacteria</taxon>
        <taxon>Bacillati</taxon>
        <taxon>Bacillota</taxon>
        <taxon>Bacilli</taxon>
        <taxon>Bacillales</taxon>
        <taxon>Paenibacillaceae</taxon>
        <taxon>Cohnella</taxon>
    </lineage>
</organism>
<feature type="compositionally biased region" description="Acidic residues" evidence="1">
    <location>
        <begin position="235"/>
        <end position="246"/>
    </location>
</feature>
<keyword evidence="2" id="KW-1133">Transmembrane helix</keyword>
<protein>
    <recommendedName>
        <fullName evidence="5">Flp pilus-assembly TadG-like N-terminal domain-containing protein</fullName>
    </recommendedName>
</protein>